<feature type="signal peptide" evidence="2">
    <location>
        <begin position="1"/>
        <end position="24"/>
    </location>
</feature>
<dbReference type="Gene3D" id="2.60.40.10">
    <property type="entry name" value="Immunoglobulins"/>
    <property type="match status" value="1"/>
</dbReference>
<feature type="region of interest" description="Disordered" evidence="1">
    <location>
        <begin position="139"/>
        <end position="161"/>
    </location>
</feature>
<reference evidence="4" key="3">
    <citation type="submission" date="2016-02" db="EMBL/GenBank/DDBJ databases">
        <title>Draft genome of pathogenic Streptomyces sp. in Japan.</title>
        <authorList>
            <person name="Tomihama T."/>
            <person name="Ikenaga M."/>
            <person name="Sakai M."/>
            <person name="Okubo T."/>
            <person name="Ikeda S."/>
        </authorList>
    </citation>
    <scope>NUCLEOTIDE SEQUENCE [LARGE SCALE GENOMIC DNA]</scope>
    <source>
        <strain evidence="4">S58</strain>
    </source>
</reference>
<accession>A0A100JTQ4</accession>
<feature type="chain" id="PRO_5007088763" description="Secreted protein" evidence="2">
    <location>
        <begin position="25"/>
        <end position="161"/>
    </location>
</feature>
<organism evidence="3 4">
    <name type="scientific">Streptomyces scabiei</name>
    <dbReference type="NCBI Taxonomy" id="1930"/>
    <lineage>
        <taxon>Bacteria</taxon>
        <taxon>Bacillati</taxon>
        <taxon>Actinomycetota</taxon>
        <taxon>Actinomycetes</taxon>
        <taxon>Kitasatosporales</taxon>
        <taxon>Streptomycetaceae</taxon>
        <taxon>Streptomyces</taxon>
    </lineage>
</organism>
<sequence>MLGIMTAAAAGASLPLAATPNAVAASAATAGRHGSAPAKLQVNSRFASLGTETAPAFSWVPPVARQTAYEIQVGTRPGKADIWHSGKVASSNSTEVAYGGGPLHSERAYSWRMRTWGGTSAPGPWSEPATWETGLLKGARRTGRARGGSAAEWRRTMTGRT</sequence>
<evidence type="ECO:0008006" key="5">
    <source>
        <dbReference type="Google" id="ProtNLM"/>
    </source>
</evidence>
<dbReference type="PANTHER" id="PTHR33307:SF11">
    <property type="entry name" value="ALPHA-L-RHAMNOSIDASE"/>
    <property type="match status" value="1"/>
</dbReference>
<reference evidence="4" key="1">
    <citation type="submission" date="2015-11" db="EMBL/GenBank/DDBJ databases">
        <authorList>
            <consortium name="Cross-ministerial Strategic Innovation Promotion Program (SIP) consortium"/>
            <person name="Tomihama T."/>
            <person name="Ikenaga M."/>
            <person name="Sakai M."/>
            <person name="Okubo T."/>
            <person name="Ikeda S."/>
        </authorList>
    </citation>
    <scope>NUCLEOTIDE SEQUENCE [LARGE SCALE GENOMIC DNA]</scope>
    <source>
        <strain evidence="4">S58</strain>
    </source>
</reference>
<comment type="caution">
    <text evidence="3">The sequence shown here is derived from an EMBL/GenBank/DDBJ whole genome shotgun (WGS) entry which is preliminary data.</text>
</comment>
<dbReference type="InterPro" id="IPR016007">
    <property type="entry name" value="Alpha_rhamnosid"/>
</dbReference>
<dbReference type="GO" id="GO:0005975">
    <property type="term" value="P:carbohydrate metabolic process"/>
    <property type="evidence" value="ECO:0007669"/>
    <property type="project" value="UniProtKB-ARBA"/>
</dbReference>
<evidence type="ECO:0000256" key="1">
    <source>
        <dbReference type="SAM" id="MobiDB-lite"/>
    </source>
</evidence>
<dbReference type="EMBL" id="BCMM01000031">
    <property type="protein sequence ID" value="GAQ65487.1"/>
    <property type="molecule type" value="Genomic_DNA"/>
</dbReference>
<dbReference type="SUPFAM" id="SSF49265">
    <property type="entry name" value="Fibronectin type III"/>
    <property type="match status" value="1"/>
</dbReference>
<keyword evidence="2" id="KW-0732">Signal</keyword>
<dbReference type="InterPro" id="IPR013783">
    <property type="entry name" value="Ig-like_fold"/>
</dbReference>
<dbReference type="Pfam" id="PF25788">
    <property type="entry name" value="Ig_Rha78A_N"/>
    <property type="match status" value="1"/>
</dbReference>
<proteinExistence type="predicted"/>
<name>A0A100JTQ4_STRSC</name>
<reference evidence="3 4" key="2">
    <citation type="journal article" date="2016" name="Genome Announc.">
        <title>Draft Genome Sequences of Streptomyces scabiei S58, Streptomyces turgidiscabies T45, and Streptomyces acidiscabies a10, the Pathogens of Potato Common Scab, Isolated in Japan.</title>
        <authorList>
            <person name="Tomihama T."/>
            <person name="Nishi Y."/>
            <person name="Sakai M."/>
            <person name="Ikenaga M."/>
            <person name="Okubo T."/>
            <person name="Ikeda S."/>
        </authorList>
    </citation>
    <scope>NUCLEOTIDE SEQUENCE [LARGE SCALE GENOMIC DNA]</scope>
    <source>
        <strain evidence="3 4">S58</strain>
    </source>
</reference>
<gene>
    <name evidence="3" type="ORF">SsS58_05896</name>
</gene>
<evidence type="ECO:0000313" key="4">
    <source>
        <dbReference type="Proteomes" id="UP000067448"/>
    </source>
</evidence>
<dbReference type="PANTHER" id="PTHR33307">
    <property type="entry name" value="ALPHA-RHAMNOSIDASE (EUROFUNG)"/>
    <property type="match status" value="1"/>
</dbReference>
<dbReference type="InterPro" id="IPR036116">
    <property type="entry name" value="FN3_sf"/>
</dbReference>
<protein>
    <recommendedName>
        <fullName evidence="5">Secreted protein</fullName>
    </recommendedName>
</protein>
<evidence type="ECO:0000256" key="2">
    <source>
        <dbReference type="SAM" id="SignalP"/>
    </source>
</evidence>
<dbReference type="AlphaFoldDB" id="A0A100JTQ4"/>
<dbReference type="Proteomes" id="UP000067448">
    <property type="component" value="Unassembled WGS sequence"/>
</dbReference>
<evidence type="ECO:0000313" key="3">
    <source>
        <dbReference type="EMBL" id="GAQ65487.1"/>
    </source>
</evidence>